<accession>A0A3N0XZN5</accession>
<protein>
    <submittedName>
        <fullName evidence="2">Uncharacterized protein</fullName>
    </submittedName>
</protein>
<evidence type="ECO:0000313" key="3">
    <source>
        <dbReference type="Proteomes" id="UP000281406"/>
    </source>
</evidence>
<feature type="compositionally biased region" description="Polar residues" evidence="1">
    <location>
        <begin position="16"/>
        <end position="32"/>
    </location>
</feature>
<dbReference type="EMBL" id="RJVU01057109">
    <property type="protein sequence ID" value="ROK35806.1"/>
    <property type="molecule type" value="Genomic_DNA"/>
</dbReference>
<sequence length="149" mass="15172">MGCTSSTQTTAQDTTRPNTKQDGSTSRTSNENGGPAADSETIPDQTQAEESPQTSSAAPVPSEEIQSSTAAVAHSEPEAAAAEAITSEPAESNPSMTAENTEEPAPSGWGRELMSDTCATHRSQVPRRSSGRIKGGKRGPGRGGKGGSA</sequence>
<dbReference type="AlphaFoldDB" id="A0A3N0XZN5"/>
<feature type="region of interest" description="Disordered" evidence="1">
    <location>
        <begin position="1"/>
        <end position="149"/>
    </location>
</feature>
<organism evidence="2 3">
    <name type="scientific">Anabarilius grahami</name>
    <name type="common">Kanglang fish</name>
    <name type="synonym">Barilius grahami</name>
    <dbReference type="NCBI Taxonomy" id="495550"/>
    <lineage>
        <taxon>Eukaryota</taxon>
        <taxon>Metazoa</taxon>
        <taxon>Chordata</taxon>
        <taxon>Craniata</taxon>
        <taxon>Vertebrata</taxon>
        <taxon>Euteleostomi</taxon>
        <taxon>Actinopterygii</taxon>
        <taxon>Neopterygii</taxon>
        <taxon>Teleostei</taxon>
        <taxon>Ostariophysi</taxon>
        <taxon>Cypriniformes</taxon>
        <taxon>Xenocyprididae</taxon>
        <taxon>Xenocypridinae</taxon>
        <taxon>Xenocypridinae incertae sedis</taxon>
        <taxon>Anabarilius</taxon>
    </lineage>
</organism>
<gene>
    <name evidence="2" type="ORF">DPX16_17549</name>
</gene>
<evidence type="ECO:0000256" key="1">
    <source>
        <dbReference type="SAM" id="MobiDB-lite"/>
    </source>
</evidence>
<feature type="compositionally biased region" description="Basic residues" evidence="1">
    <location>
        <begin position="129"/>
        <end position="140"/>
    </location>
</feature>
<keyword evidence="3" id="KW-1185">Reference proteome</keyword>
<dbReference type="OrthoDB" id="8954143at2759"/>
<dbReference type="Proteomes" id="UP000281406">
    <property type="component" value="Unassembled WGS sequence"/>
</dbReference>
<feature type="compositionally biased region" description="Low complexity" evidence="1">
    <location>
        <begin position="1"/>
        <end position="15"/>
    </location>
</feature>
<proteinExistence type="predicted"/>
<reference evidence="2 3" key="1">
    <citation type="submission" date="2018-10" db="EMBL/GenBank/DDBJ databases">
        <title>Genome assembly for a Yunnan-Guizhou Plateau 3E fish, Anabarilius grahami (Regan), and its evolutionary and genetic applications.</title>
        <authorList>
            <person name="Jiang W."/>
        </authorList>
    </citation>
    <scope>NUCLEOTIDE SEQUENCE [LARGE SCALE GENOMIC DNA]</scope>
    <source>
        <strain evidence="2">AG-KIZ</strain>
        <tissue evidence="2">Muscle</tissue>
    </source>
</reference>
<comment type="caution">
    <text evidence="2">The sequence shown here is derived from an EMBL/GenBank/DDBJ whole genome shotgun (WGS) entry which is preliminary data.</text>
</comment>
<feature type="compositionally biased region" description="Polar residues" evidence="1">
    <location>
        <begin position="42"/>
        <end position="57"/>
    </location>
</feature>
<feature type="compositionally biased region" description="Low complexity" evidence="1">
    <location>
        <begin position="70"/>
        <end position="92"/>
    </location>
</feature>
<evidence type="ECO:0000313" key="2">
    <source>
        <dbReference type="EMBL" id="ROK35806.1"/>
    </source>
</evidence>
<name>A0A3N0XZN5_ANAGA</name>